<keyword evidence="1" id="KW-0472">Membrane</keyword>
<evidence type="ECO:0000256" key="1">
    <source>
        <dbReference type="SAM" id="Phobius"/>
    </source>
</evidence>
<dbReference type="GeneTree" id="ENSGT00390000003359"/>
<reference evidence="2" key="4">
    <citation type="submission" date="2025-09" db="UniProtKB">
        <authorList>
            <consortium name="Ensembl"/>
        </authorList>
    </citation>
    <scope>IDENTIFICATION</scope>
</reference>
<dbReference type="HOGENOM" id="CLU_2235603_0_0_1"/>
<dbReference type="AlphaFoldDB" id="H2XMR0"/>
<reference evidence="2" key="2">
    <citation type="journal article" date="2008" name="Genome Biol.">
        <title>Improved genome assembly and evidence-based global gene model set for the chordate Ciona intestinalis: new insight into intron and operon populations.</title>
        <authorList>
            <person name="Satou Y."/>
            <person name="Mineta K."/>
            <person name="Ogasawara M."/>
            <person name="Sasakura Y."/>
            <person name="Shoguchi E."/>
            <person name="Ueno K."/>
            <person name="Yamada L."/>
            <person name="Matsumoto J."/>
            <person name="Wasserscheid J."/>
            <person name="Dewar K."/>
            <person name="Wiley G.B."/>
            <person name="Macmil S.L."/>
            <person name="Roe B.A."/>
            <person name="Zeller R.W."/>
            <person name="Hastings K.E."/>
            <person name="Lemaire P."/>
            <person name="Lindquist E."/>
            <person name="Endo T."/>
            <person name="Hotta K."/>
            <person name="Inaba K."/>
        </authorList>
    </citation>
    <scope>NUCLEOTIDE SEQUENCE [LARGE SCALE GENOMIC DNA]</scope>
    <source>
        <strain evidence="2">wild type</strain>
    </source>
</reference>
<reference evidence="2" key="3">
    <citation type="submission" date="2025-08" db="UniProtKB">
        <authorList>
            <consortium name="Ensembl"/>
        </authorList>
    </citation>
    <scope>IDENTIFICATION</scope>
</reference>
<protein>
    <submittedName>
        <fullName evidence="2">Uncharacterized protein</fullName>
    </submittedName>
</protein>
<accession>H2XMR0</accession>
<reference evidence="3" key="1">
    <citation type="journal article" date="2002" name="Science">
        <title>The draft genome of Ciona intestinalis: insights into chordate and vertebrate origins.</title>
        <authorList>
            <person name="Dehal P."/>
            <person name="Satou Y."/>
            <person name="Campbell R.K."/>
            <person name="Chapman J."/>
            <person name="Degnan B."/>
            <person name="De Tomaso A."/>
            <person name="Davidson B."/>
            <person name="Di Gregorio A."/>
            <person name="Gelpke M."/>
            <person name="Goodstein D.M."/>
            <person name="Harafuji N."/>
            <person name="Hastings K.E."/>
            <person name="Ho I."/>
            <person name="Hotta K."/>
            <person name="Huang W."/>
            <person name="Kawashima T."/>
            <person name="Lemaire P."/>
            <person name="Martinez D."/>
            <person name="Meinertzhagen I.A."/>
            <person name="Necula S."/>
            <person name="Nonaka M."/>
            <person name="Putnam N."/>
            <person name="Rash S."/>
            <person name="Saiga H."/>
            <person name="Satake M."/>
            <person name="Terry A."/>
            <person name="Yamada L."/>
            <person name="Wang H.G."/>
            <person name="Awazu S."/>
            <person name="Azumi K."/>
            <person name="Boore J."/>
            <person name="Branno M."/>
            <person name="Chin-Bow S."/>
            <person name="DeSantis R."/>
            <person name="Doyle S."/>
            <person name="Francino P."/>
            <person name="Keys D.N."/>
            <person name="Haga S."/>
            <person name="Hayashi H."/>
            <person name="Hino K."/>
            <person name="Imai K.S."/>
            <person name="Inaba K."/>
            <person name="Kano S."/>
            <person name="Kobayashi K."/>
            <person name="Kobayashi M."/>
            <person name="Lee B.I."/>
            <person name="Makabe K.W."/>
            <person name="Manohar C."/>
            <person name="Matassi G."/>
            <person name="Medina M."/>
            <person name="Mochizuki Y."/>
            <person name="Mount S."/>
            <person name="Morishita T."/>
            <person name="Miura S."/>
            <person name="Nakayama A."/>
            <person name="Nishizaka S."/>
            <person name="Nomoto H."/>
            <person name="Ohta F."/>
            <person name="Oishi K."/>
            <person name="Rigoutsos I."/>
            <person name="Sano M."/>
            <person name="Sasaki A."/>
            <person name="Sasakura Y."/>
            <person name="Shoguchi E."/>
            <person name="Shin-i T."/>
            <person name="Spagnuolo A."/>
            <person name="Stainier D."/>
            <person name="Suzuki M.M."/>
            <person name="Tassy O."/>
            <person name="Takatori N."/>
            <person name="Tokuoka M."/>
            <person name="Yagi K."/>
            <person name="Yoshizaki F."/>
            <person name="Wada S."/>
            <person name="Zhang C."/>
            <person name="Hyatt P.D."/>
            <person name="Larimer F."/>
            <person name="Detter C."/>
            <person name="Doggett N."/>
            <person name="Glavina T."/>
            <person name="Hawkins T."/>
            <person name="Richardson P."/>
            <person name="Lucas S."/>
            <person name="Kohara Y."/>
            <person name="Levine M."/>
            <person name="Satoh N."/>
            <person name="Rokhsar D.S."/>
        </authorList>
    </citation>
    <scope>NUCLEOTIDE SEQUENCE [LARGE SCALE GENOMIC DNA]</scope>
</reference>
<feature type="transmembrane region" description="Helical" evidence="1">
    <location>
        <begin position="73"/>
        <end position="90"/>
    </location>
</feature>
<organism evidence="2 3">
    <name type="scientific">Ciona intestinalis</name>
    <name type="common">Transparent sea squirt</name>
    <name type="synonym">Ascidia intestinalis</name>
    <dbReference type="NCBI Taxonomy" id="7719"/>
    <lineage>
        <taxon>Eukaryota</taxon>
        <taxon>Metazoa</taxon>
        <taxon>Chordata</taxon>
        <taxon>Tunicata</taxon>
        <taxon>Ascidiacea</taxon>
        <taxon>Phlebobranchia</taxon>
        <taxon>Cionidae</taxon>
        <taxon>Ciona</taxon>
    </lineage>
</organism>
<keyword evidence="1" id="KW-0812">Transmembrane</keyword>
<name>H2XMR0_CIOIN</name>
<feature type="transmembrane region" description="Helical" evidence="1">
    <location>
        <begin position="41"/>
        <end position="61"/>
    </location>
</feature>
<keyword evidence="3" id="KW-1185">Reference proteome</keyword>
<evidence type="ECO:0000313" key="3">
    <source>
        <dbReference type="Proteomes" id="UP000008144"/>
    </source>
</evidence>
<proteinExistence type="predicted"/>
<dbReference type="Ensembl" id="ENSCINT00000036327.1">
    <property type="protein sequence ID" value="ENSCINP00000030943.1"/>
    <property type="gene ID" value="ENSCING00000024096.1"/>
</dbReference>
<evidence type="ECO:0000313" key="2">
    <source>
        <dbReference type="Ensembl" id="ENSCINP00000030943.1"/>
    </source>
</evidence>
<dbReference type="InParanoid" id="H2XMR0"/>
<keyword evidence="1" id="KW-1133">Transmembrane helix</keyword>
<sequence>MASNSIFKNFRESLNSWLINVAGVSLTDISNKDPFSNKFNIFLFASLMAMLTAFLTLFVIGKFQLVRLYMVHLFNYLPFQLVLTNVASLHKTRNVLKNKRKERRP</sequence>
<dbReference type="EMBL" id="EAAA01000114">
    <property type="status" value="NOT_ANNOTATED_CDS"/>
    <property type="molecule type" value="Genomic_DNA"/>
</dbReference>
<dbReference type="Proteomes" id="UP000008144">
    <property type="component" value="Chromosome 1"/>
</dbReference>